<gene>
    <name evidence="2" type="ORF">GCM10010885_07450</name>
</gene>
<name>A0A917K4I9_9BACL</name>
<dbReference type="Pfam" id="PF07949">
    <property type="entry name" value="YbbR"/>
    <property type="match status" value="1"/>
</dbReference>
<dbReference type="EMBL" id="BMOY01000008">
    <property type="protein sequence ID" value="GGJ00761.1"/>
    <property type="molecule type" value="Genomic_DNA"/>
</dbReference>
<reference evidence="2" key="1">
    <citation type="journal article" date="2014" name="Int. J. Syst. Evol. Microbiol.">
        <title>Complete genome sequence of Corynebacterium casei LMG S-19264T (=DSM 44701T), isolated from a smear-ripened cheese.</title>
        <authorList>
            <consortium name="US DOE Joint Genome Institute (JGI-PGF)"/>
            <person name="Walter F."/>
            <person name="Albersmeier A."/>
            <person name="Kalinowski J."/>
            <person name="Ruckert C."/>
        </authorList>
    </citation>
    <scope>NUCLEOTIDE SEQUENCE</scope>
    <source>
        <strain evidence="2">JCM 18487</strain>
    </source>
</reference>
<dbReference type="InterPro" id="IPR053154">
    <property type="entry name" value="c-di-AMP_regulator"/>
</dbReference>
<sequence length="264" mass="27005">MMDRLLHNDTFLRVLALVLACMLWLAVNGDSLRGASGVSEKFPFPIRVEVESDMVVTHVSPPSAVVVVSGDIANEPSFPAQMLGVAVVANARGLPPGTHRVRLAAVNMPPVTYTIQPAEVEVRIERRVMAERPVRFRVVGQPAAGYVAGYPKADTMVARLSGTRSAISAVAEVDAEIAVTGASADVTRLVTLVPVDARGTPVAGVDVSPPDVIVTVPIVPAAGTGTGAPMPGVAPGAASSPSTPAQGVPQQPSAPPLAAAQAAP</sequence>
<dbReference type="PANTHER" id="PTHR37804">
    <property type="entry name" value="CDAA REGULATORY PROTEIN CDAR"/>
    <property type="match status" value="1"/>
</dbReference>
<protein>
    <recommendedName>
        <fullName evidence="4">YbbR domain-containing protein</fullName>
    </recommendedName>
</protein>
<accession>A0A917K4I9</accession>
<dbReference type="RefSeq" id="WP_188881225.1">
    <property type="nucleotide sequence ID" value="NZ_BMOY01000008.1"/>
</dbReference>
<dbReference type="Proteomes" id="UP000637695">
    <property type="component" value="Unassembled WGS sequence"/>
</dbReference>
<dbReference type="PANTHER" id="PTHR37804:SF1">
    <property type="entry name" value="CDAA REGULATORY PROTEIN CDAR"/>
    <property type="match status" value="1"/>
</dbReference>
<organism evidence="2 3">
    <name type="scientific">Alicyclobacillus cellulosilyticus</name>
    <dbReference type="NCBI Taxonomy" id="1003997"/>
    <lineage>
        <taxon>Bacteria</taxon>
        <taxon>Bacillati</taxon>
        <taxon>Bacillota</taxon>
        <taxon>Bacilli</taxon>
        <taxon>Bacillales</taxon>
        <taxon>Alicyclobacillaceae</taxon>
        <taxon>Alicyclobacillus</taxon>
    </lineage>
</organism>
<evidence type="ECO:0000313" key="2">
    <source>
        <dbReference type="EMBL" id="GGJ00761.1"/>
    </source>
</evidence>
<dbReference type="AlphaFoldDB" id="A0A917K4I9"/>
<proteinExistence type="predicted"/>
<dbReference type="InterPro" id="IPR012505">
    <property type="entry name" value="YbbR"/>
</dbReference>
<feature type="region of interest" description="Disordered" evidence="1">
    <location>
        <begin position="227"/>
        <end position="264"/>
    </location>
</feature>
<comment type="caution">
    <text evidence="2">The sequence shown here is derived from an EMBL/GenBank/DDBJ whole genome shotgun (WGS) entry which is preliminary data.</text>
</comment>
<evidence type="ECO:0000313" key="3">
    <source>
        <dbReference type="Proteomes" id="UP000637695"/>
    </source>
</evidence>
<keyword evidence="3" id="KW-1185">Reference proteome</keyword>
<evidence type="ECO:0000256" key="1">
    <source>
        <dbReference type="SAM" id="MobiDB-lite"/>
    </source>
</evidence>
<dbReference type="Gene3D" id="2.170.120.40">
    <property type="entry name" value="YbbR-like domain"/>
    <property type="match status" value="1"/>
</dbReference>
<reference evidence="2" key="2">
    <citation type="submission" date="2020-09" db="EMBL/GenBank/DDBJ databases">
        <authorList>
            <person name="Sun Q."/>
            <person name="Ohkuma M."/>
        </authorList>
    </citation>
    <scope>NUCLEOTIDE SEQUENCE</scope>
    <source>
        <strain evidence="2">JCM 18487</strain>
    </source>
</reference>
<dbReference type="Gene3D" id="2.170.120.30">
    <property type="match status" value="1"/>
</dbReference>
<evidence type="ECO:0008006" key="4">
    <source>
        <dbReference type="Google" id="ProtNLM"/>
    </source>
</evidence>